<sequence>MAGYSKEQQLHATRIKPKKGQYTKITQKARKEVYRRSNKRCECCGRSQCYAFEVAHLSNASQYGSGSDPSNLILACGPKVNSGTCHHWMDSTSEGREWKQMKKIQLEQYYKGELKR</sequence>
<dbReference type="Gene3D" id="1.10.30.50">
    <property type="match status" value="1"/>
</dbReference>
<dbReference type="SMART" id="SM00507">
    <property type="entry name" value="HNHc"/>
    <property type="match status" value="1"/>
</dbReference>
<reference evidence="4" key="1">
    <citation type="submission" date="2014-03" db="EMBL/GenBank/DDBJ databases">
        <authorList>
            <person name="Urmite Genomes U."/>
        </authorList>
    </citation>
    <scope>NUCLEOTIDE SEQUENCE [LARGE SCALE GENOMIC DNA]</scope>
    <source>
        <strain evidence="4">HD-03</strain>
    </source>
</reference>
<organism evidence="3 4">
    <name type="scientific">Halobacillus karajensis</name>
    <dbReference type="NCBI Taxonomy" id="195088"/>
    <lineage>
        <taxon>Bacteria</taxon>
        <taxon>Bacillati</taxon>
        <taxon>Bacillota</taxon>
        <taxon>Bacilli</taxon>
        <taxon>Bacillales</taxon>
        <taxon>Bacillaceae</taxon>
        <taxon>Halobacillus</taxon>
    </lineage>
</organism>
<reference evidence="3 4" key="2">
    <citation type="submission" date="2014-05" db="EMBL/GenBank/DDBJ databases">
        <title>Draft genome sequence of Halobacillus karajensis HK-03.</title>
        <authorList>
            <person name="Khelaifia S."/>
            <person name="Croce O."/>
            <person name="Lagier J.C."/>
            <person name="Raoult D."/>
        </authorList>
    </citation>
    <scope>NUCLEOTIDE SEQUENCE [LARGE SCALE GENOMIC DNA]</scope>
    <source>
        <strain evidence="3 4">HD-03</strain>
    </source>
</reference>
<evidence type="ECO:0000313" key="4">
    <source>
        <dbReference type="Proteomes" id="UP000028868"/>
    </source>
</evidence>
<protein>
    <recommendedName>
        <fullName evidence="2">HNH nuclease domain-containing protein</fullName>
    </recommendedName>
</protein>
<name>A0A059NWA6_9BACI</name>
<dbReference type="AlphaFoldDB" id="A0A059NWA6"/>
<comment type="caution">
    <text evidence="3">The sequence shown here is derived from an EMBL/GenBank/DDBJ whole genome shotgun (WGS) entry which is preliminary data.</text>
</comment>
<accession>A0A059NWA6</accession>
<dbReference type="EMBL" id="CCDI010000001">
    <property type="protein sequence ID" value="CDQ22603.1"/>
    <property type="molecule type" value="Genomic_DNA"/>
</dbReference>
<proteinExistence type="predicted"/>
<evidence type="ECO:0000259" key="2">
    <source>
        <dbReference type="SMART" id="SM00507"/>
    </source>
</evidence>
<feature type="domain" description="HNH nuclease" evidence="2">
    <location>
        <begin position="28"/>
        <end position="82"/>
    </location>
</feature>
<dbReference type="RefSeq" id="WP_051744004.1">
    <property type="nucleotide sequence ID" value="NZ_CCDI010000001.1"/>
</dbReference>
<feature type="region of interest" description="Disordered" evidence="1">
    <location>
        <begin position="1"/>
        <end position="22"/>
    </location>
</feature>
<keyword evidence="4" id="KW-1185">Reference proteome</keyword>
<feature type="compositionally biased region" description="Polar residues" evidence="1">
    <location>
        <begin position="1"/>
        <end position="11"/>
    </location>
</feature>
<dbReference type="InterPro" id="IPR003615">
    <property type="entry name" value="HNH_nuc"/>
</dbReference>
<gene>
    <name evidence="3" type="ORF">BN983_00816</name>
</gene>
<evidence type="ECO:0000256" key="1">
    <source>
        <dbReference type="SAM" id="MobiDB-lite"/>
    </source>
</evidence>
<dbReference type="Proteomes" id="UP000028868">
    <property type="component" value="Unassembled WGS sequence"/>
</dbReference>
<evidence type="ECO:0000313" key="3">
    <source>
        <dbReference type="EMBL" id="CDQ22603.1"/>
    </source>
</evidence>